<gene>
    <name evidence="11" type="ORF">WG66_10418</name>
</gene>
<evidence type="ECO:0000256" key="6">
    <source>
        <dbReference type="ARBA" id="ARBA00023065"/>
    </source>
</evidence>
<feature type="compositionally biased region" description="Polar residues" evidence="8">
    <location>
        <begin position="215"/>
        <end position="229"/>
    </location>
</feature>
<organism evidence="11 12">
    <name type="scientific">Moniliophthora roreri</name>
    <name type="common">Frosty pod rot fungus</name>
    <name type="synonym">Monilia roreri</name>
    <dbReference type="NCBI Taxonomy" id="221103"/>
    <lineage>
        <taxon>Eukaryota</taxon>
        <taxon>Fungi</taxon>
        <taxon>Dikarya</taxon>
        <taxon>Basidiomycota</taxon>
        <taxon>Agaricomycotina</taxon>
        <taxon>Agaricomycetes</taxon>
        <taxon>Agaricomycetidae</taxon>
        <taxon>Agaricales</taxon>
        <taxon>Marasmiineae</taxon>
        <taxon>Marasmiaceae</taxon>
        <taxon>Moniliophthora</taxon>
    </lineage>
</organism>
<dbReference type="InterPro" id="IPR004713">
    <property type="entry name" value="CaH_exchang"/>
</dbReference>
<dbReference type="Proteomes" id="UP000054988">
    <property type="component" value="Unassembled WGS sequence"/>
</dbReference>
<dbReference type="Gene3D" id="1.20.1420.30">
    <property type="entry name" value="NCX, central ion-binding region"/>
    <property type="match status" value="1"/>
</dbReference>
<keyword evidence="3" id="KW-0813">Transport</keyword>
<evidence type="ECO:0000256" key="1">
    <source>
        <dbReference type="ARBA" id="ARBA00004127"/>
    </source>
</evidence>
<dbReference type="GO" id="GO:0015369">
    <property type="term" value="F:calcium:proton antiporter activity"/>
    <property type="evidence" value="ECO:0007669"/>
    <property type="project" value="UniProtKB-ARBA"/>
</dbReference>
<feature type="transmembrane region" description="Helical" evidence="9">
    <location>
        <begin position="369"/>
        <end position="391"/>
    </location>
</feature>
<dbReference type="InterPro" id="IPR004837">
    <property type="entry name" value="NaCa_Exmemb"/>
</dbReference>
<feature type="transmembrane region" description="Helical" evidence="9">
    <location>
        <begin position="512"/>
        <end position="532"/>
    </location>
</feature>
<feature type="region of interest" description="Disordered" evidence="8">
    <location>
        <begin position="136"/>
        <end position="174"/>
    </location>
</feature>
<comment type="similarity">
    <text evidence="2">Belongs to the Ca(2+):cation antiporter (CaCA) (TC 2.A.19) family.</text>
</comment>
<feature type="compositionally biased region" description="Polar residues" evidence="8">
    <location>
        <begin position="107"/>
        <end position="116"/>
    </location>
</feature>
<evidence type="ECO:0000256" key="5">
    <source>
        <dbReference type="ARBA" id="ARBA00022989"/>
    </source>
</evidence>
<evidence type="ECO:0000259" key="10">
    <source>
        <dbReference type="Pfam" id="PF01699"/>
    </source>
</evidence>
<accession>A0A0W0FL31</accession>
<feature type="compositionally biased region" description="Polar residues" evidence="8">
    <location>
        <begin position="136"/>
        <end position="148"/>
    </location>
</feature>
<feature type="region of interest" description="Disordered" evidence="8">
    <location>
        <begin position="201"/>
        <end position="229"/>
    </location>
</feature>
<dbReference type="PANTHER" id="PTHR31503">
    <property type="entry name" value="VACUOLAR CALCIUM ION TRANSPORTER"/>
    <property type="match status" value="1"/>
</dbReference>
<feature type="compositionally biased region" description="Low complexity" evidence="8">
    <location>
        <begin position="79"/>
        <end position="96"/>
    </location>
</feature>
<proteinExistence type="inferred from homology"/>
<evidence type="ECO:0000256" key="2">
    <source>
        <dbReference type="ARBA" id="ARBA00008170"/>
    </source>
</evidence>
<dbReference type="PANTHER" id="PTHR31503:SF20">
    <property type="entry name" value="CA(2+)_H(+) EXCHANGER, PUTATIVE (EUROFUNG)-RELATED"/>
    <property type="match status" value="1"/>
</dbReference>
<feature type="domain" description="Sodium/calcium exchanger membrane region" evidence="10">
    <location>
        <begin position="309"/>
        <end position="474"/>
    </location>
</feature>
<keyword evidence="6" id="KW-0406">Ion transport</keyword>
<dbReference type="InterPro" id="IPR044880">
    <property type="entry name" value="NCX_ion-bd_dom_sf"/>
</dbReference>
<evidence type="ECO:0000313" key="12">
    <source>
        <dbReference type="Proteomes" id="UP000054988"/>
    </source>
</evidence>
<keyword evidence="4 9" id="KW-0812">Transmembrane</keyword>
<dbReference type="GO" id="GO:0012505">
    <property type="term" value="C:endomembrane system"/>
    <property type="evidence" value="ECO:0007669"/>
    <property type="project" value="UniProtKB-SubCell"/>
</dbReference>
<dbReference type="Pfam" id="PF01699">
    <property type="entry name" value="Na_Ca_ex"/>
    <property type="match status" value="2"/>
</dbReference>
<name>A0A0W0FL31_MONRR</name>
<evidence type="ECO:0000256" key="8">
    <source>
        <dbReference type="SAM" id="MobiDB-lite"/>
    </source>
</evidence>
<reference evidence="11 12" key="1">
    <citation type="submission" date="2015-12" db="EMBL/GenBank/DDBJ databases">
        <title>Draft genome sequence of Moniliophthora roreri, the causal agent of frosty pod rot of cacao.</title>
        <authorList>
            <person name="Aime M.C."/>
            <person name="Diaz-Valderrama J.R."/>
            <person name="Kijpornyongpan T."/>
            <person name="Phillips-Mora W."/>
        </authorList>
    </citation>
    <scope>NUCLEOTIDE SEQUENCE [LARGE SCALE GENOMIC DNA]</scope>
    <source>
        <strain evidence="11 12">MCA 2952</strain>
    </source>
</reference>
<dbReference type="eggNOG" id="KOG1397">
    <property type="taxonomic scope" value="Eukaryota"/>
</dbReference>
<feature type="transmembrane region" description="Helical" evidence="9">
    <location>
        <begin position="269"/>
        <end position="293"/>
    </location>
</feature>
<feature type="transmembrane region" description="Helical" evidence="9">
    <location>
        <begin position="624"/>
        <end position="645"/>
    </location>
</feature>
<feature type="transmembrane region" description="Helical" evidence="9">
    <location>
        <begin position="305"/>
        <end position="323"/>
    </location>
</feature>
<feature type="transmembrane region" description="Helical" evidence="9">
    <location>
        <begin position="552"/>
        <end position="578"/>
    </location>
</feature>
<feature type="region of interest" description="Disordered" evidence="8">
    <location>
        <begin position="73"/>
        <end position="116"/>
    </location>
</feature>
<sequence>MSGWVLKLGKLHDADIGNEDWVKSPSARYDAKTRIATLSDATGITSASFIQGWRIKSIFNLFIRGPTLYSQKQTTMSASRSQSPLHQRSSSSRSLQDYANPVPQLPPSRTESPLRNSTFPHELEAATAQSQNLALGLQHRSTSSSQVDSLGIRRTESPTPNGSFSTHHRSSSSQTLLPAGIPLQTFNSIDSESNLSERRTAKKFYPGSPGHDRTWSTSSQTLLHPTQSRSSQMRESLLYQNLSRASLHAPPPPKESFAHRFLRKGKKKIGIWDSVKTVVLSSWVNLLVVFIPISWVAHFSHDTNHFPYLIIFTFSFLAIVPLQRLLDYGGKQMAYYVGKDVGDLLVVTLSNAVEATLAIILLIKCEIKLLQSTIIGVIMLHLLLVPGTSFITGGARIAQQDLHPHLTQLNHTLLLLGVLSLLLPAAFFSAIDHGSDVATADGASHGVINDETREIFLSMSRGVAFILLFVYVCSRIYVHNPPKSETDHIEVPLSLLDEEDEFMYGDPKISQWVCIPMLFVTLLLMSLTAIFLVESVELIREDGESGIKEEWFGLILLPFVSFAADGAVAVGYFTRYVIQSLRGKEKPPATVARARAIDLSIQFTLFWLPFIVILGWITGRPLTLLFDLYEICILLGSCFLVNYVTQDAKTNWAEGVAMVSFYAMIVLISWWYDGQEEIGQLLKYGVCAVMGGHGSGAESSGSGETGGEH</sequence>
<keyword evidence="5 9" id="KW-1133">Transmembrane helix</keyword>
<feature type="transmembrane region" description="Helical" evidence="9">
    <location>
        <begin position="344"/>
        <end position="363"/>
    </location>
</feature>
<evidence type="ECO:0000313" key="11">
    <source>
        <dbReference type="EMBL" id="KTB36962.1"/>
    </source>
</evidence>
<dbReference type="GO" id="GO:0006874">
    <property type="term" value="P:intracellular calcium ion homeostasis"/>
    <property type="evidence" value="ECO:0007669"/>
    <property type="project" value="TreeGrafter"/>
</dbReference>
<protein>
    <recommendedName>
        <fullName evidence="10">Sodium/calcium exchanger membrane region domain-containing protein</fullName>
    </recommendedName>
</protein>
<feature type="transmembrane region" description="Helical" evidence="9">
    <location>
        <begin position="599"/>
        <end position="618"/>
    </location>
</feature>
<feature type="transmembrane region" description="Helical" evidence="9">
    <location>
        <begin position="412"/>
        <end position="431"/>
    </location>
</feature>
<evidence type="ECO:0000256" key="4">
    <source>
        <dbReference type="ARBA" id="ARBA00022692"/>
    </source>
</evidence>
<comment type="caution">
    <text evidence="11">The sequence shown here is derived from an EMBL/GenBank/DDBJ whole genome shotgun (WGS) entry which is preliminary data.</text>
</comment>
<dbReference type="GO" id="GO:0000329">
    <property type="term" value="C:fungal-type vacuole membrane"/>
    <property type="evidence" value="ECO:0007669"/>
    <property type="project" value="TreeGrafter"/>
</dbReference>
<comment type="subcellular location">
    <subcellularLocation>
        <location evidence="1">Endomembrane system</location>
        <topology evidence="1">Multi-pass membrane protein</topology>
    </subcellularLocation>
</comment>
<dbReference type="AlphaFoldDB" id="A0A0W0FL31"/>
<feature type="domain" description="Sodium/calcium exchanger membrane region" evidence="10">
    <location>
        <begin position="517"/>
        <end position="671"/>
    </location>
</feature>
<evidence type="ECO:0000256" key="9">
    <source>
        <dbReference type="SAM" id="Phobius"/>
    </source>
</evidence>
<evidence type="ECO:0000256" key="7">
    <source>
        <dbReference type="ARBA" id="ARBA00023136"/>
    </source>
</evidence>
<dbReference type="EMBL" id="LATX01001871">
    <property type="protein sequence ID" value="KTB36962.1"/>
    <property type="molecule type" value="Genomic_DNA"/>
</dbReference>
<feature type="transmembrane region" description="Helical" evidence="9">
    <location>
        <begin position="652"/>
        <end position="672"/>
    </location>
</feature>
<evidence type="ECO:0000256" key="3">
    <source>
        <dbReference type="ARBA" id="ARBA00022448"/>
    </source>
</evidence>
<keyword evidence="7 9" id="KW-0472">Membrane</keyword>